<dbReference type="InterPro" id="IPR052891">
    <property type="entry name" value="DNA-3mA_glycosylase"/>
</dbReference>
<dbReference type="NCBIfam" id="TIGR00624">
    <property type="entry name" value="tag"/>
    <property type="match status" value="1"/>
</dbReference>
<dbReference type="InterPro" id="IPR004597">
    <property type="entry name" value="Tag"/>
</dbReference>
<accession>A0AAJ2EW59</accession>
<feature type="binding site" evidence="9">
    <location>
        <position position="178"/>
    </location>
    <ligand>
        <name>Zn(2+)</name>
        <dbReference type="ChEBI" id="CHEBI:29105"/>
    </ligand>
</feature>
<evidence type="ECO:0000256" key="5">
    <source>
        <dbReference type="ARBA" id="ARBA00023204"/>
    </source>
</evidence>
<organism evidence="10 11">
    <name type="scientific">Pseudomonas oryzihabitans</name>
    <dbReference type="NCBI Taxonomy" id="47885"/>
    <lineage>
        <taxon>Bacteria</taxon>
        <taxon>Pseudomonadati</taxon>
        <taxon>Pseudomonadota</taxon>
        <taxon>Gammaproteobacteria</taxon>
        <taxon>Pseudomonadales</taxon>
        <taxon>Pseudomonadaceae</taxon>
        <taxon>Pseudomonas</taxon>
    </lineage>
</organism>
<dbReference type="GO" id="GO:0046872">
    <property type="term" value="F:metal ion binding"/>
    <property type="evidence" value="ECO:0007669"/>
    <property type="project" value="UniProtKB-KW"/>
</dbReference>
<dbReference type="InterPro" id="IPR005019">
    <property type="entry name" value="Adenine_glyco"/>
</dbReference>
<evidence type="ECO:0000256" key="8">
    <source>
        <dbReference type="ARBA" id="ARBA00066766"/>
    </source>
</evidence>
<feature type="binding site" evidence="9">
    <location>
        <position position="174"/>
    </location>
    <ligand>
        <name>Zn(2+)</name>
        <dbReference type="ChEBI" id="CHEBI:29105"/>
    </ligand>
</feature>
<keyword evidence="3 10" id="KW-0378">Hydrolase</keyword>
<evidence type="ECO:0000256" key="6">
    <source>
        <dbReference type="ARBA" id="ARBA00052558"/>
    </source>
</evidence>
<keyword evidence="5" id="KW-0234">DNA repair</keyword>
<evidence type="ECO:0000256" key="9">
    <source>
        <dbReference type="PIRSR" id="PIRSR604597-1"/>
    </source>
</evidence>
<keyword evidence="10" id="KW-0326">Glycosidase</keyword>
<evidence type="ECO:0000313" key="11">
    <source>
        <dbReference type="Proteomes" id="UP001268036"/>
    </source>
</evidence>
<comment type="caution">
    <text evidence="10">The sequence shown here is derived from an EMBL/GenBank/DDBJ whole genome shotgun (WGS) entry which is preliminary data.</text>
</comment>
<keyword evidence="4 9" id="KW-0862">Zinc</keyword>
<gene>
    <name evidence="10" type="ORF">QE440_002158</name>
</gene>
<keyword evidence="1 9" id="KW-0479">Metal-binding</keyword>
<proteinExistence type="predicted"/>
<comment type="catalytic activity">
    <reaction evidence="6">
        <text>Hydrolysis of alkylated DNA, releasing 3-methyladenine.</text>
        <dbReference type="EC" id="3.2.2.20"/>
    </reaction>
</comment>
<dbReference type="Gene3D" id="1.10.340.30">
    <property type="entry name" value="Hypothetical protein, domain 2"/>
    <property type="match status" value="1"/>
</dbReference>
<evidence type="ECO:0000256" key="1">
    <source>
        <dbReference type="ARBA" id="ARBA00022723"/>
    </source>
</evidence>
<dbReference type="Pfam" id="PF03352">
    <property type="entry name" value="Adenine_glyco"/>
    <property type="match status" value="1"/>
</dbReference>
<evidence type="ECO:0000313" key="10">
    <source>
        <dbReference type="EMBL" id="MDR6234417.1"/>
    </source>
</evidence>
<dbReference type="PANTHER" id="PTHR30037:SF4">
    <property type="entry name" value="DNA-3-METHYLADENINE GLYCOSYLASE I"/>
    <property type="match status" value="1"/>
</dbReference>
<dbReference type="InterPro" id="IPR011257">
    <property type="entry name" value="DNA_glycosylase"/>
</dbReference>
<name>A0AAJ2EW59_9PSED</name>
<protein>
    <recommendedName>
        <fullName evidence="8">DNA-3-methyladenine glycosylase I</fullName>
        <ecNumber evidence="8">3.2.2.20</ecNumber>
    </recommendedName>
</protein>
<reference evidence="10" key="1">
    <citation type="submission" date="2023-08" db="EMBL/GenBank/DDBJ databases">
        <title>Functional and genomic diversity of the sorghum phyllosphere microbiome.</title>
        <authorList>
            <person name="Shade A."/>
        </authorList>
    </citation>
    <scope>NUCLEOTIDE SEQUENCE</scope>
    <source>
        <strain evidence="10">SORGH_AS_0201</strain>
    </source>
</reference>
<dbReference type="Proteomes" id="UP001268036">
    <property type="component" value="Unassembled WGS sequence"/>
</dbReference>
<dbReference type="PANTHER" id="PTHR30037">
    <property type="entry name" value="DNA-3-METHYLADENINE GLYCOSYLASE 1"/>
    <property type="match status" value="1"/>
</dbReference>
<comment type="function">
    <text evidence="7">Hydrolysis of the deoxyribose N-glycosidic bond to excise 3-methyladenine from the damaged DNA polymer formed by alkylation lesions.</text>
</comment>
<dbReference type="EMBL" id="JAVJAF010000001">
    <property type="protein sequence ID" value="MDR6234417.1"/>
    <property type="molecule type" value="Genomic_DNA"/>
</dbReference>
<evidence type="ECO:0000256" key="7">
    <source>
        <dbReference type="ARBA" id="ARBA00057608"/>
    </source>
</evidence>
<feature type="binding site" evidence="9">
    <location>
        <position position="7"/>
    </location>
    <ligand>
        <name>Zn(2+)</name>
        <dbReference type="ChEBI" id="CHEBI:29105"/>
    </ligand>
</feature>
<evidence type="ECO:0000256" key="3">
    <source>
        <dbReference type="ARBA" id="ARBA00022801"/>
    </source>
</evidence>
<sequence length="183" mass="21449">MNEIKRCAWCSDEPIYQQYHDEEWGVPSYDPRHLFEKLLLEGFQAGLSWILVLKRRENFRRALYNFDAERLAEMPDSKIDELMQDASLIRNRAKFNAARDNAKAWLALDNPVEYLWSFVGGEPIKNRYKAIQEIPTQNELSLRMSKELKKKGFKFVGPTICYSYLQAVGMVNDHTIDCHCYAC</sequence>
<feature type="binding site" evidence="9">
    <location>
        <position position="20"/>
    </location>
    <ligand>
        <name>Zn(2+)</name>
        <dbReference type="ChEBI" id="CHEBI:29105"/>
    </ligand>
</feature>
<dbReference type="FunFam" id="1.10.340.30:FF:000009">
    <property type="entry name" value="DNA-3-methyladenine glycosylase I"/>
    <property type="match status" value="1"/>
</dbReference>
<evidence type="ECO:0000256" key="4">
    <source>
        <dbReference type="ARBA" id="ARBA00022833"/>
    </source>
</evidence>
<keyword evidence="2" id="KW-0227">DNA damage</keyword>
<dbReference type="GO" id="GO:0006284">
    <property type="term" value="P:base-excision repair"/>
    <property type="evidence" value="ECO:0007669"/>
    <property type="project" value="InterPro"/>
</dbReference>
<dbReference type="EC" id="3.2.2.20" evidence="8"/>
<dbReference type="GO" id="GO:0008725">
    <property type="term" value="F:DNA-3-methyladenine glycosylase activity"/>
    <property type="evidence" value="ECO:0007669"/>
    <property type="project" value="UniProtKB-EC"/>
</dbReference>
<evidence type="ECO:0000256" key="2">
    <source>
        <dbReference type="ARBA" id="ARBA00022763"/>
    </source>
</evidence>
<dbReference type="AlphaFoldDB" id="A0AAJ2EW59"/>
<dbReference type="SUPFAM" id="SSF48150">
    <property type="entry name" value="DNA-glycosylase"/>
    <property type="match status" value="1"/>
</dbReference>